<dbReference type="SUPFAM" id="SSF53098">
    <property type="entry name" value="Ribonuclease H-like"/>
    <property type="match status" value="1"/>
</dbReference>
<evidence type="ECO:0000313" key="5">
    <source>
        <dbReference type="Proteomes" id="UP000321197"/>
    </source>
</evidence>
<name>A0A511R243_9DEIN</name>
<comment type="caution">
    <text evidence="4">The sequence shown here is derived from an EMBL/GenBank/DDBJ whole genome shotgun (WGS) entry which is preliminary data.</text>
</comment>
<dbReference type="AlphaFoldDB" id="A0A511R243"/>
<evidence type="ECO:0000256" key="2">
    <source>
        <dbReference type="SAM" id="MobiDB-lite"/>
    </source>
</evidence>
<dbReference type="GO" id="GO:0003676">
    <property type="term" value="F:nucleic acid binding"/>
    <property type="evidence" value="ECO:0007669"/>
    <property type="project" value="InterPro"/>
</dbReference>
<evidence type="ECO:0000259" key="3">
    <source>
        <dbReference type="PROSITE" id="PS50994"/>
    </source>
</evidence>
<dbReference type="NCBIfam" id="NF033546">
    <property type="entry name" value="transpos_IS21"/>
    <property type="match status" value="1"/>
</dbReference>
<dbReference type="InterPro" id="IPR036397">
    <property type="entry name" value="RNaseH_sf"/>
</dbReference>
<evidence type="ECO:0000313" key="4">
    <source>
        <dbReference type="EMBL" id="GEM83683.1"/>
    </source>
</evidence>
<protein>
    <submittedName>
        <fullName evidence="4">Integrase</fullName>
    </submittedName>
</protein>
<sequence>MKYRDWRGGLDATMRLDHKAGDKMFVDYAGQTLGITDPATGEVRRAQVFVATLAASSYTHVEVTESKGIADWLSSHRRAQEYFGAVPKAIAPDNLKAGVTQACFYEPDLNRAYHEFAEHYGVAILPTRVRKPRDKAKVESGVQVVERWILADLRDRSFFGLVEANRAVRGLLEQLNNRPFQKLPGCRKTAFEEMDRPALSPLPDQPYSLASWKKVRVNVDYHVEVSGHYYSVPHKLIRQQVGIRIAQNTIEVFYKGLRVAVHPRAPDLARYKGKHTTVTEHMPEAHQRHNRWTPDRLKEWAKTVGEHTIAVFEQIMVARRHPEQGVRSCLGIQRLAKLYGHQRLEAACRRACFFGSYSYKSIQATLQNGYDHKPLPEAEPKEESPPLSHENVRGAAYYKQY</sequence>
<comment type="similarity">
    <text evidence="1">Belongs to the transposase IS21/IS408/IS1162 family.</text>
</comment>
<dbReference type="Pfam" id="PF22483">
    <property type="entry name" value="Mu-transpos_C_2"/>
    <property type="match status" value="1"/>
</dbReference>
<organism evidence="4 5">
    <name type="scientific">Meiothermus hypogaeus NBRC 106114</name>
    <dbReference type="NCBI Taxonomy" id="1227553"/>
    <lineage>
        <taxon>Bacteria</taxon>
        <taxon>Thermotogati</taxon>
        <taxon>Deinococcota</taxon>
        <taxon>Deinococci</taxon>
        <taxon>Thermales</taxon>
        <taxon>Thermaceae</taxon>
        <taxon>Meiothermus</taxon>
    </lineage>
</organism>
<dbReference type="PANTHER" id="PTHR35004">
    <property type="entry name" value="TRANSPOSASE RV3428C-RELATED"/>
    <property type="match status" value="1"/>
</dbReference>
<dbReference type="GO" id="GO:0015074">
    <property type="term" value="P:DNA integration"/>
    <property type="evidence" value="ECO:0007669"/>
    <property type="project" value="InterPro"/>
</dbReference>
<feature type="domain" description="Integrase catalytic" evidence="3">
    <location>
        <begin position="16"/>
        <end position="196"/>
    </location>
</feature>
<feature type="compositionally biased region" description="Basic and acidic residues" evidence="2">
    <location>
        <begin position="370"/>
        <end position="384"/>
    </location>
</feature>
<feature type="region of interest" description="Disordered" evidence="2">
    <location>
        <begin position="370"/>
        <end position="394"/>
    </location>
</feature>
<accession>A0A511R243</accession>
<dbReference type="InterPro" id="IPR001584">
    <property type="entry name" value="Integrase_cat-core"/>
</dbReference>
<dbReference type="Gene3D" id="3.30.420.10">
    <property type="entry name" value="Ribonuclease H-like superfamily/Ribonuclease H"/>
    <property type="match status" value="1"/>
</dbReference>
<dbReference type="InterPro" id="IPR054353">
    <property type="entry name" value="IstA-like_C"/>
</dbReference>
<dbReference type="PROSITE" id="PS50994">
    <property type="entry name" value="INTEGRASE"/>
    <property type="match status" value="1"/>
</dbReference>
<dbReference type="EMBL" id="BJXL01000056">
    <property type="protein sequence ID" value="GEM83683.1"/>
    <property type="molecule type" value="Genomic_DNA"/>
</dbReference>
<proteinExistence type="inferred from homology"/>
<dbReference type="InterPro" id="IPR012337">
    <property type="entry name" value="RNaseH-like_sf"/>
</dbReference>
<reference evidence="4 5" key="1">
    <citation type="submission" date="2019-07" db="EMBL/GenBank/DDBJ databases">
        <title>Whole genome shotgun sequence of Meiothermus hypogaeus NBRC 106114.</title>
        <authorList>
            <person name="Hosoyama A."/>
            <person name="Uohara A."/>
            <person name="Ohji S."/>
            <person name="Ichikawa N."/>
        </authorList>
    </citation>
    <scope>NUCLEOTIDE SEQUENCE [LARGE SCALE GENOMIC DNA]</scope>
    <source>
        <strain evidence="4 5">NBRC 106114</strain>
    </source>
</reference>
<gene>
    <name evidence="4" type="ORF">MHY01S_18490</name>
</gene>
<evidence type="ECO:0000256" key="1">
    <source>
        <dbReference type="ARBA" id="ARBA00009277"/>
    </source>
</evidence>
<dbReference type="Proteomes" id="UP000321197">
    <property type="component" value="Unassembled WGS sequence"/>
</dbReference>
<dbReference type="PANTHER" id="PTHR35004:SF8">
    <property type="entry name" value="TRANSPOSASE RV3428C-RELATED"/>
    <property type="match status" value="1"/>
</dbReference>